<keyword evidence="10" id="KW-0807">Transducer</keyword>
<feature type="transmembrane region" description="Helical" evidence="12">
    <location>
        <begin position="478"/>
        <end position="501"/>
    </location>
</feature>
<evidence type="ECO:0000313" key="15">
    <source>
        <dbReference type="Proteomes" id="UP000887566"/>
    </source>
</evidence>
<dbReference type="PANTHER" id="PTHR32546:SF26">
    <property type="entry name" value="SMOG, ISOFORM D"/>
    <property type="match status" value="1"/>
</dbReference>
<evidence type="ECO:0000256" key="11">
    <source>
        <dbReference type="SAM" id="MobiDB-lite"/>
    </source>
</evidence>
<dbReference type="Proteomes" id="UP000887566">
    <property type="component" value="Unplaced"/>
</dbReference>
<feature type="region of interest" description="Disordered" evidence="11">
    <location>
        <begin position="608"/>
        <end position="679"/>
    </location>
</feature>
<evidence type="ECO:0000256" key="5">
    <source>
        <dbReference type="ARBA" id="ARBA00022989"/>
    </source>
</evidence>
<dbReference type="WBParaSite" id="PSAMB.scaffold2268size24200.g17135.t1">
    <property type="protein sequence ID" value="PSAMB.scaffold2268size24200.g17135.t1"/>
    <property type="gene ID" value="PSAMB.scaffold2268size24200.g17135"/>
</dbReference>
<keyword evidence="9" id="KW-0325">Glycoprotein</keyword>
<dbReference type="GO" id="GO:0005886">
    <property type="term" value="C:plasma membrane"/>
    <property type="evidence" value="ECO:0007669"/>
    <property type="project" value="UniProtKB-SubCell"/>
</dbReference>
<keyword evidence="6" id="KW-0297">G-protein coupled receptor</keyword>
<feature type="transmembrane region" description="Helical" evidence="12">
    <location>
        <begin position="444"/>
        <end position="466"/>
    </location>
</feature>
<dbReference type="Pfam" id="PF00003">
    <property type="entry name" value="7tm_3"/>
    <property type="match status" value="1"/>
</dbReference>
<keyword evidence="5 12" id="KW-1133">Transmembrane helix</keyword>
<comment type="similarity">
    <text evidence="2">Belongs to the G-protein coupled receptor 3 family.</text>
</comment>
<evidence type="ECO:0000256" key="13">
    <source>
        <dbReference type="SAM" id="SignalP"/>
    </source>
</evidence>
<keyword evidence="8" id="KW-0675">Receptor</keyword>
<dbReference type="PANTHER" id="PTHR32546">
    <property type="entry name" value="G-PROTEIN COUPLED RECEPTOR 158-RELATED"/>
    <property type="match status" value="1"/>
</dbReference>
<feature type="transmembrane region" description="Helical" evidence="12">
    <location>
        <begin position="513"/>
        <end position="535"/>
    </location>
</feature>
<keyword evidence="13" id="KW-0732">Signal</keyword>
<comment type="subcellular location">
    <subcellularLocation>
        <location evidence="1">Cell membrane</location>
        <topology evidence="1">Multi-pass membrane protein</topology>
    </subcellularLocation>
</comment>
<feature type="compositionally biased region" description="Basic and acidic residues" evidence="11">
    <location>
        <begin position="641"/>
        <end position="654"/>
    </location>
</feature>
<dbReference type="InterPro" id="IPR017978">
    <property type="entry name" value="GPCR_3_C"/>
</dbReference>
<feature type="transmembrane region" description="Helical" evidence="12">
    <location>
        <begin position="346"/>
        <end position="365"/>
    </location>
</feature>
<evidence type="ECO:0000256" key="4">
    <source>
        <dbReference type="ARBA" id="ARBA00022692"/>
    </source>
</evidence>
<keyword evidence="15" id="KW-1185">Reference proteome</keyword>
<evidence type="ECO:0000313" key="16">
    <source>
        <dbReference type="WBParaSite" id="PSAMB.scaffold2268size24200.g17135.t1"/>
    </source>
</evidence>
<dbReference type="GO" id="GO:0004930">
    <property type="term" value="F:G protein-coupled receptor activity"/>
    <property type="evidence" value="ECO:0007669"/>
    <property type="project" value="UniProtKB-KW"/>
</dbReference>
<evidence type="ECO:0000259" key="14">
    <source>
        <dbReference type="PROSITE" id="PS50259"/>
    </source>
</evidence>
<dbReference type="PROSITE" id="PS50259">
    <property type="entry name" value="G_PROTEIN_RECEP_F3_4"/>
    <property type="match status" value="1"/>
</dbReference>
<evidence type="ECO:0000256" key="7">
    <source>
        <dbReference type="ARBA" id="ARBA00023136"/>
    </source>
</evidence>
<keyword evidence="7 12" id="KW-0472">Membrane</keyword>
<reference evidence="16" key="1">
    <citation type="submission" date="2022-11" db="UniProtKB">
        <authorList>
            <consortium name="WormBaseParasite"/>
        </authorList>
    </citation>
    <scope>IDENTIFICATION</scope>
</reference>
<evidence type="ECO:0000256" key="6">
    <source>
        <dbReference type="ARBA" id="ARBA00023040"/>
    </source>
</evidence>
<sequence>MLLAASLLHWVVWDTLFVLITASSESDRRVQLRHLMEDGDCSRPYLDSADLRPLLVDSVKRQLAHLVSAGRTLAILLEKDRNNDERHLNETLYDYPELNSLILLRVDGGQSPPVRIAQRLDAHSFHRGRSAVDVGVLSAWDYGDVVNSWSPGYFLQPNCTADEKFTSWTPVLGYAIFDRTAAENDKSNEARRLLLLRLEPGQLNWNVCLADYLTSCDRNVSQCASIAGRGLSLDSYRCCCKYSPAATCVDSAVLDSSTEPANLTALCQAADLNDTLRNVFLVINAACAVLSVVMVSLVVRQRKTQQYGARGWALMELFLAGAALLYAIVTVEWITPPREWSCCLAVWLRELGFATFYGSIVLKIYRNLQEYRVRKAHHVYVKEQDLLKYLACFVALTATGLLAWTLGAMQMDETDSYLFHRPPFAAELIDTSLLRPMVAPTCRLQLWSIAWQVYELLVLLYGVRLCYKARNSSWVERWQFTVAVCLETLVTLTSNIIRFSIRHSSHPDTTLMVSFIQLHLTVTINILLIMAPKFYSVSQDQTRRTLTLSGSSARAHPSLAKLRDNLVNGTIDFAEVPIADMNPEDIRAELKRVYTQLRMYKLKNIYQDNPHISKRKGGKKSSDKEKLKRRLSIPPGSPQTKSRDLNRVEEDEKSSMIADQVTPAPFATAEDERASTNDLTVESSPHNIYLARSAQCTTQKLHIEPDQSVRV</sequence>
<proteinExistence type="inferred from homology"/>
<feature type="transmembrane region" description="Helical" evidence="12">
    <location>
        <begin position="386"/>
        <end position="406"/>
    </location>
</feature>
<feature type="transmembrane region" description="Helical" evidence="12">
    <location>
        <begin position="279"/>
        <end position="299"/>
    </location>
</feature>
<feature type="domain" description="G-protein coupled receptors family 3 profile" evidence="14">
    <location>
        <begin position="276"/>
        <end position="537"/>
    </location>
</feature>
<evidence type="ECO:0000256" key="2">
    <source>
        <dbReference type="ARBA" id="ARBA00007242"/>
    </source>
</evidence>
<protein>
    <submittedName>
        <fullName evidence="16">G-protein coupled receptors family 3 profile domain-containing protein</fullName>
    </submittedName>
</protein>
<evidence type="ECO:0000256" key="10">
    <source>
        <dbReference type="ARBA" id="ARBA00023224"/>
    </source>
</evidence>
<evidence type="ECO:0000256" key="8">
    <source>
        <dbReference type="ARBA" id="ARBA00023170"/>
    </source>
</evidence>
<dbReference type="AlphaFoldDB" id="A0A914VNC2"/>
<evidence type="ECO:0000256" key="3">
    <source>
        <dbReference type="ARBA" id="ARBA00022475"/>
    </source>
</evidence>
<evidence type="ECO:0000256" key="1">
    <source>
        <dbReference type="ARBA" id="ARBA00004651"/>
    </source>
</evidence>
<keyword evidence="3" id="KW-1003">Cell membrane</keyword>
<keyword evidence="4 12" id="KW-0812">Transmembrane</keyword>
<dbReference type="InterPro" id="IPR043458">
    <property type="entry name" value="GPR158/179"/>
</dbReference>
<evidence type="ECO:0000256" key="12">
    <source>
        <dbReference type="SAM" id="Phobius"/>
    </source>
</evidence>
<evidence type="ECO:0000256" key="9">
    <source>
        <dbReference type="ARBA" id="ARBA00023180"/>
    </source>
</evidence>
<feature type="chain" id="PRO_5037816465" evidence="13">
    <location>
        <begin position="24"/>
        <end position="711"/>
    </location>
</feature>
<name>A0A914VNC2_9BILA</name>
<accession>A0A914VNC2</accession>
<organism evidence="15 16">
    <name type="scientific">Plectus sambesii</name>
    <dbReference type="NCBI Taxonomy" id="2011161"/>
    <lineage>
        <taxon>Eukaryota</taxon>
        <taxon>Metazoa</taxon>
        <taxon>Ecdysozoa</taxon>
        <taxon>Nematoda</taxon>
        <taxon>Chromadorea</taxon>
        <taxon>Plectida</taxon>
        <taxon>Plectina</taxon>
        <taxon>Plectoidea</taxon>
        <taxon>Plectidae</taxon>
        <taxon>Plectus</taxon>
    </lineage>
</organism>
<feature type="signal peptide" evidence="13">
    <location>
        <begin position="1"/>
        <end position="23"/>
    </location>
</feature>
<feature type="transmembrane region" description="Helical" evidence="12">
    <location>
        <begin position="311"/>
        <end position="334"/>
    </location>
</feature>